<dbReference type="GeneID" id="87876938"/>
<organism evidence="1 2">
    <name type="scientific">Neurospora hispaniola</name>
    <dbReference type="NCBI Taxonomy" id="588809"/>
    <lineage>
        <taxon>Eukaryota</taxon>
        <taxon>Fungi</taxon>
        <taxon>Dikarya</taxon>
        <taxon>Ascomycota</taxon>
        <taxon>Pezizomycotina</taxon>
        <taxon>Sordariomycetes</taxon>
        <taxon>Sordariomycetidae</taxon>
        <taxon>Sordariales</taxon>
        <taxon>Sordariaceae</taxon>
        <taxon>Neurospora</taxon>
    </lineage>
</organism>
<accession>A0AAJ0HYP5</accession>
<gene>
    <name evidence="1" type="ORF">B0T23DRAFT_408661</name>
</gene>
<keyword evidence="2" id="KW-1185">Reference proteome</keyword>
<comment type="caution">
    <text evidence="1">The sequence shown here is derived from an EMBL/GenBank/DDBJ whole genome shotgun (WGS) entry which is preliminary data.</text>
</comment>
<protein>
    <submittedName>
        <fullName evidence="1">Uncharacterized protein</fullName>
    </submittedName>
</protein>
<dbReference type="Proteomes" id="UP001285908">
    <property type="component" value="Unassembled WGS sequence"/>
</dbReference>
<name>A0AAJ0HYP5_9PEZI</name>
<dbReference type="EMBL" id="JAULSX010000011">
    <property type="protein sequence ID" value="KAK3485025.1"/>
    <property type="molecule type" value="Genomic_DNA"/>
</dbReference>
<evidence type="ECO:0000313" key="2">
    <source>
        <dbReference type="Proteomes" id="UP001285908"/>
    </source>
</evidence>
<proteinExistence type="predicted"/>
<sequence>MKHGIVNVIDTLPLLNADIEVGGASIAAAWRSRVTVAERPGAAPGVGAGRGAKAIADLASQGPGGGIRLLFIWALPLQSTYFPQPSTYRLTAAITDWRTPTSSGANLPIIRNNSILPSYLSTPIRSADSSVPWKRLGKHA</sequence>
<evidence type="ECO:0000313" key="1">
    <source>
        <dbReference type="EMBL" id="KAK3485025.1"/>
    </source>
</evidence>
<dbReference type="RefSeq" id="XP_062688032.1">
    <property type="nucleotide sequence ID" value="XM_062839316.1"/>
</dbReference>
<dbReference type="AlphaFoldDB" id="A0AAJ0HYP5"/>
<reference evidence="1 2" key="1">
    <citation type="journal article" date="2023" name="Mol. Phylogenet. Evol.">
        <title>Genome-scale phylogeny and comparative genomics of the fungal order Sordariales.</title>
        <authorList>
            <person name="Hensen N."/>
            <person name="Bonometti L."/>
            <person name="Westerberg I."/>
            <person name="Brannstrom I.O."/>
            <person name="Guillou S."/>
            <person name="Cros-Aarteil S."/>
            <person name="Calhoun S."/>
            <person name="Haridas S."/>
            <person name="Kuo A."/>
            <person name="Mondo S."/>
            <person name="Pangilinan J."/>
            <person name="Riley R."/>
            <person name="LaButti K."/>
            <person name="Andreopoulos B."/>
            <person name="Lipzen A."/>
            <person name="Chen C."/>
            <person name="Yan M."/>
            <person name="Daum C."/>
            <person name="Ng V."/>
            <person name="Clum A."/>
            <person name="Steindorff A."/>
            <person name="Ohm R.A."/>
            <person name="Martin F."/>
            <person name="Silar P."/>
            <person name="Natvig D.O."/>
            <person name="Lalanne C."/>
            <person name="Gautier V."/>
            <person name="Ament-Velasquez S.L."/>
            <person name="Kruys A."/>
            <person name="Hutchinson M.I."/>
            <person name="Powell A.J."/>
            <person name="Barry K."/>
            <person name="Miller A.N."/>
            <person name="Grigoriev I.V."/>
            <person name="Debuchy R."/>
            <person name="Gladieux P."/>
            <person name="Hiltunen Thoren M."/>
            <person name="Johannesson H."/>
        </authorList>
    </citation>
    <scope>NUCLEOTIDE SEQUENCE [LARGE SCALE GENOMIC DNA]</scope>
    <source>
        <strain evidence="1 2">FGSC 10403</strain>
    </source>
</reference>